<feature type="region of interest" description="Disordered" evidence="1">
    <location>
        <begin position="1"/>
        <end position="20"/>
    </location>
</feature>
<feature type="compositionally biased region" description="Gly residues" evidence="1">
    <location>
        <begin position="295"/>
        <end position="309"/>
    </location>
</feature>
<evidence type="ECO:0000313" key="2">
    <source>
        <dbReference type="EMBL" id="KAG7289754.1"/>
    </source>
</evidence>
<feature type="compositionally biased region" description="Gly residues" evidence="1">
    <location>
        <begin position="520"/>
        <end position="530"/>
    </location>
</feature>
<feature type="region of interest" description="Disordered" evidence="1">
    <location>
        <begin position="566"/>
        <end position="606"/>
    </location>
</feature>
<keyword evidence="3" id="KW-1185">Reference proteome</keyword>
<name>A0AAD4EYB9_9PEZI</name>
<dbReference type="AlphaFoldDB" id="A0AAD4EYB9"/>
<accession>A0AAD4EYB9</accession>
<proteinExistence type="predicted"/>
<dbReference type="Proteomes" id="UP001197093">
    <property type="component" value="Unassembled WGS sequence"/>
</dbReference>
<feature type="region of interest" description="Disordered" evidence="1">
    <location>
        <begin position="228"/>
        <end position="309"/>
    </location>
</feature>
<comment type="caution">
    <text evidence="2">The sequence shown here is derived from an EMBL/GenBank/DDBJ whole genome shotgun (WGS) entry which is preliminary data.</text>
</comment>
<gene>
    <name evidence="2" type="ORF">NEMBOFW57_006130</name>
</gene>
<feature type="region of interest" description="Disordered" evidence="1">
    <location>
        <begin position="482"/>
        <end position="533"/>
    </location>
</feature>
<organism evidence="2 3">
    <name type="scientific">Staphylotrichum longicolle</name>
    <dbReference type="NCBI Taxonomy" id="669026"/>
    <lineage>
        <taxon>Eukaryota</taxon>
        <taxon>Fungi</taxon>
        <taxon>Dikarya</taxon>
        <taxon>Ascomycota</taxon>
        <taxon>Pezizomycotina</taxon>
        <taxon>Sordariomycetes</taxon>
        <taxon>Sordariomycetidae</taxon>
        <taxon>Sordariales</taxon>
        <taxon>Chaetomiaceae</taxon>
        <taxon>Staphylotrichum</taxon>
    </lineage>
</organism>
<evidence type="ECO:0000313" key="3">
    <source>
        <dbReference type="Proteomes" id="UP001197093"/>
    </source>
</evidence>
<feature type="compositionally biased region" description="Low complexity" evidence="1">
    <location>
        <begin position="388"/>
        <end position="409"/>
    </location>
</feature>
<protein>
    <submittedName>
        <fullName evidence="2">Uncharacterized protein</fullName>
    </submittedName>
</protein>
<evidence type="ECO:0000256" key="1">
    <source>
        <dbReference type="SAM" id="MobiDB-lite"/>
    </source>
</evidence>
<feature type="compositionally biased region" description="Basic residues" evidence="1">
    <location>
        <begin position="482"/>
        <end position="505"/>
    </location>
</feature>
<feature type="region of interest" description="Disordered" evidence="1">
    <location>
        <begin position="362"/>
        <end position="413"/>
    </location>
</feature>
<feature type="compositionally biased region" description="Basic and acidic residues" evidence="1">
    <location>
        <begin position="506"/>
        <end position="519"/>
    </location>
</feature>
<reference evidence="2" key="1">
    <citation type="submission" date="2023-02" db="EMBL/GenBank/DDBJ databases">
        <authorList>
            <person name="Palmer J.M."/>
        </authorList>
    </citation>
    <scope>NUCLEOTIDE SEQUENCE</scope>
    <source>
        <strain evidence="2">FW57</strain>
    </source>
</reference>
<dbReference type="EMBL" id="JAHCVI010000002">
    <property type="protein sequence ID" value="KAG7289754.1"/>
    <property type="molecule type" value="Genomic_DNA"/>
</dbReference>
<sequence length="644" mass="69655">MSSHHEDVPPPPYTETDIFSASGRDAHLADDTSRSTSSTNGDVIYTPPLTPRSSHQSNFAGEVDHIASSAAAAYFETRPAPPLNSQPHIVHFLTLTAGSTPDTLPYPSDLAARDVRFEDWQTFANYLMPHHSATSNEEVIDRKLRAEAMTATNTSNKNDDARSQSSGRSHAEAQLNRVRSPVDGGGGGSFDPAQQRHAVDTTVHEWNDGFFGPRRITIQVDILPTATTTTNNNNNNIHGDGLNEIPPQPEQHSPHMPGAWDTSFDQPAAAGAETTDRNGPGGGRFGFFSSSPFSGRGGRGGRGRGGGECGRGGGGFRFAGINVENDRVSIGNTFVADGRAGSLRIGGIVADGNGISINGQPMFRGTGLPGRGNNGLFPGRGRRHRSRSSSASSATSRSSSVHSESSVGSLPDYDDLKDVQLPVAKQVLQESLHHPDQPITREKVKQIKAQIKAAKQSADPAAMVADKAALRREVKDLLRSWKQLKRTQKQTRKQLRREHKQRRRQEKRERRQDPLHDEGVSGGGGGGGGAYPASQAKYQAAWEMEAKVAEKEAELLALHERIVEEQQHNIETQTQRQAEKSSSSGKGEKGGGSGGAGPSKMEAEAVAVEREIEELARVMERLRTEADEEFARELAEEEERAYRG</sequence>
<feature type="region of interest" description="Disordered" evidence="1">
    <location>
        <begin position="25"/>
        <end position="57"/>
    </location>
</feature>
<feature type="region of interest" description="Disordered" evidence="1">
    <location>
        <begin position="150"/>
        <end position="194"/>
    </location>
</feature>